<protein>
    <submittedName>
        <fullName evidence="1">Uncharacterized protein</fullName>
    </submittedName>
</protein>
<dbReference type="Proteomes" id="UP000790347">
    <property type="component" value="Unassembled WGS sequence"/>
</dbReference>
<name>A0A922L570_DERFA</name>
<reference evidence="1" key="2">
    <citation type="journal article" date="2022" name="Res Sq">
        <title>Comparative Genomics Reveals Insights into the Divergent Evolution of Astigmatic Mites and Household Pest Adaptations.</title>
        <authorList>
            <person name="Xiong Q."/>
            <person name="Wan A.T.-Y."/>
            <person name="Liu X.-Y."/>
            <person name="Fung C.S.-H."/>
            <person name="Xiao X."/>
            <person name="Malainual N."/>
            <person name="Hou J."/>
            <person name="Wang L."/>
            <person name="Wang M."/>
            <person name="Yang K."/>
            <person name="Cui Y."/>
            <person name="Leung E."/>
            <person name="Nong W."/>
            <person name="Shin S.-K."/>
            <person name="Au S."/>
            <person name="Jeong K.Y."/>
            <person name="Chew F.T."/>
            <person name="Hui J."/>
            <person name="Leung T.F."/>
            <person name="Tungtrongchitr A."/>
            <person name="Zhong N."/>
            <person name="Liu Z."/>
            <person name="Tsui S."/>
        </authorList>
    </citation>
    <scope>NUCLEOTIDE SEQUENCE</scope>
    <source>
        <strain evidence="1">Derf</strain>
        <tissue evidence="1">Whole organism</tissue>
    </source>
</reference>
<evidence type="ECO:0000313" key="1">
    <source>
        <dbReference type="EMBL" id="KAH9517465.1"/>
    </source>
</evidence>
<keyword evidence="2" id="KW-1185">Reference proteome</keyword>
<dbReference type="AlphaFoldDB" id="A0A922L570"/>
<reference evidence="1" key="1">
    <citation type="submission" date="2013-05" db="EMBL/GenBank/DDBJ databases">
        <authorList>
            <person name="Yim A.K.Y."/>
            <person name="Chan T.F."/>
            <person name="Ji K.M."/>
            <person name="Liu X.Y."/>
            <person name="Zhou J.W."/>
            <person name="Li R.Q."/>
            <person name="Yang K.Y."/>
            <person name="Li J."/>
            <person name="Li M."/>
            <person name="Law P.T.W."/>
            <person name="Wu Y.L."/>
            <person name="Cai Z.L."/>
            <person name="Qin H."/>
            <person name="Bao Y."/>
            <person name="Leung R.K.K."/>
            <person name="Ng P.K.S."/>
            <person name="Zou J."/>
            <person name="Zhong X.J."/>
            <person name="Ran P.X."/>
            <person name="Zhong N.S."/>
            <person name="Liu Z.G."/>
            <person name="Tsui S.K.W."/>
        </authorList>
    </citation>
    <scope>NUCLEOTIDE SEQUENCE</scope>
    <source>
        <strain evidence="1">Derf</strain>
        <tissue evidence="1">Whole organism</tissue>
    </source>
</reference>
<sequence>MFLPLHISVVGVEYAAGYDEEYEAAAACCGGTPYLVDGIDTVVGYWGNRPIASYGFITAAAPTVAYCCA</sequence>
<organism evidence="1 2">
    <name type="scientific">Dermatophagoides farinae</name>
    <name type="common">American house dust mite</name>
    <dbReference type="NCBI Taxonomy" id="6954"/>
    <lineage>
        <taxon>Eukaryota</taxon>
        <taxon>Metazoa</taxon>
        <taxon>Ecdysozoa</taxon>
        <taxon>Arthropoda</taxon>
        <taxon>Chelicerata</taxon>
        <taxon>Arachnida</taxon>
        <taxon>Acari</taxon>
        <taxon>Acariformes</taxon>
        <taxon>Sarcoptiformes</taxon>
        <taxon>Astigmata</taxon>
        <taxon>Psoroptidia</taxon>
        <taxon>Analgoidea</taxon>
        <taxon>Pyroglyphidae</taxon>
        <taxon>Dermatophagoidinae</taxon>
        <taxon>Dermatophagoides</taxon>
    </lineage>
</organism>
<gene>
    <name evidence="1" type="ORF">DERF_008139</name>
</gene>
<dbReference type="EMBL" id="ASGP02000003">
    <property type="protein sequence ID" value="KAH9517465.1"/>
    <property type="molecule type" value="Genomic_DNA"/>
</dbReference>
<proteinExistence type="predicted"/>
<accession>A0A922L570</accession>
<evidence type="ECO:0000313" key="2">
    <source>
        <dbReference type="Proteomes" id="UP000790347"/>
    </source>
</evidence>
<comment type="caution">
    <text evidence="1">The sequence shown here is derived from an EMBL/GenBank/DDBJ whole genome shotgun (WGS) entry which is preliminary data.</text>
</comment>